<feature type="compositionally biased region" description="Low complexity" evidence="1">
    <location>
        <begin position="10"/>
        <end position="25"/>
    </location>
</feature>
<evidence type="ECO:0000313" key="3">
    <source>
        <dbReference type="Proteomes" id="UP000298663"/>
    </source>
</evidence>
<protein>
    <submittedName>
        <fullName evidence="2">Uncharacterized protein</fullName>
    </submittedName>
</protein>
<accession>A0A4U5NJZ7</accession>
<name>A0A4U5NJZ7_STECR</name>
<feature type="region of interest" description="Disordered" evidence="1">
    <location>
        <begin position="1"/>
        <end position="25"/>
    </location>
</feature>
<sequence length="274" mass="30967">MKNNNNVSGTTTPPRKTSTVTKTPKTQIKTVPMKKTLKNQAKVQNPLPNRSTLAVNARRLFHVLIQKKAPYHEELKEMEAFATKFAAMHKRRRISDASMANMPAARTRSKKAKFGLKPSKNPNTISTVSTLALSQFDRFDASVTSRKLSKLVRAAKLKHLIAESEVFLNEVLFSNIWNVHKSSVIEINASEHRTERFKHRYNFHQVAPCANVTQIQNTTAVLGVASESILFIGLLELDGPFTLQLWLESESLPPPRNRQMPLGDGRSWRRFLSP</sequence>
<proteinExistence type="predicted"/>
<gene>
    <name evidence="2" type="ORF">L596_016696</name>
</gene>
<dbReference type="AlphaFoldDB" id="A0A4U5NJZ7"/>
<evidence type="ECO:0000256" key="1">
    <source>
        <dbReference type="SAM" id="MobiDB-lite"/>
    </source>
</evidence>
<dbReference type="EMBL" id="AZBU02000004">
    <property type="protein sequence ID" value="TKR83043.1"/>
    <property type="molecule type" value="Genomic_DNA"/>
</dbReference>
<evidence type="ECO:0000313" key="2">
    <source>
        <dbReference type="EMBL" id="TKR83043.1"/>
    </source>
</evidence>
<reference evidence="2 3" key="2">
    <citation type="journal article" date="2019" name="G3 (Bethesda)">
        <title>Hybrid Assembly of the Genome of the Entomopathogenic Nematode Steinernema carpocapsae Identifies the X-Chromosome.</title>
        <authorList>
            <person name="Serra L."/>
            <person name="Macchietto M."/>
            <person name="Macias-Munoz A."/>
            <person name="McGill C.J."/>
            <person name="Rodriguez I.M."/>
            <person name="Rodriguez B."/>
            <person name="Murad R."/>
            <person name="Mortazavi A."/>
        </authorList>
    </citation>
    <scope>NUCLEOTIDE SEQUENCE [LARGE SCALE GENOMIC DNA]</scope>
    <source>
        <strain evidence="2 3">ALL</strain>
    </source>
</reference>
<keyword evidence="3" id="KW-1185">Reference proteome</keyword>
<reference evidence="2 3" key="1">
    <citation type="journal article" date="2015" name="Genome Biol.">
        <title>Comparative genomics of Steinernema reveals deeply conserved gene regulatory networks.</title>
        <authorList>
            <person name="Dillman A.R."/>
            <person name="Macchietto M."/>
            <person name="Porter C.F."/>
            <person name="Rogers A."/>
            <person name="Williams B."/>
            <person name="Antoshechkin I."/>
            <person name="Lee M.M."/>
            <person name="Goodwin Z."/>
            <person name="Lu X."/>
            <person name="Lewis E.E."/>
            <person name="Goodrich-Blair H."/>
            <person name="Stock S.P."/>
            <person name="Adams B.J."/>
            <person name="Sternberg P.W."/>
            <person name="Mortazavi A."/>
        </authorList>
    </citation>
    <scope>NUCLEOTIDE SEQUENCE [LARGE SCALE GENOMIC DNA]</scope>
    <source>
        <strain evidence="2 3">ALL</strain>
    </source>
</reference>
<comment type="caution">
    <text evidence="2">The sequence shown here is derived from an EMBL/GenBank/DDBJ whole genome shotgun (WGS) entry which is preliminary data.</text>
</comment>
<dbReference type="Proteomes" id="UP000298663">
    <property type="component" value="Unassembled WGS sequence"/>
</dbReference>
<organism evidence="2 3">
    <name type="scientific">Steinernema carpocapsae</name>
    <name type="common">Entomopathogenic nematode</name>
    <dbReference type="NCBI Taxonomy" id="34508"/>
    <lineage>
        <taxon>Eukaryota</taxon>
        <taxon>Metazoa</taxon>
        <taxon>Ecdysozoa</taxon>
        <taxon>Nematoda</taxon>
        <taxon>Chromadorea</taxon>
        <taxon>Rhabditida</taxon>
        <taxon>Tylenchina</taxon>
        <taxon>Panagrolaimomorpha</taxon>
        <taxon>Strongyloidoidea</taxon>
        <taxon>Steinernematidae</taxon>
        <taxon>Steinernema</taxon>
    </lineage>
</organism>